<comment type="cofactor">
    <cofactor evidence="1">
        <name>pantetheine 4'-phosphate</name>
        <dbReference type="ChEBI" id="CHEBI:47942"/>
    </cofactor>
</comment>
<dbReference type="InterPro" id="IPR020806">
    <property type="entry name" value="PKS_PP-bd"/>
</dbReference>
<dbReference type="PROSITE" id="PS00455">
    <property type="entry name" value="AMP_BINDING"/>
    <property type="match status" value="3"/>
</dbReference>
<sequence>MANFMQLYSILNSKQFEKEKEYWANEVKEGLNLSGFSDAHSDSSSKYSSLSFVFPNNLKADIEKVCGTSSYATFTLIMTGVSYLLSKYNNEKGVSIGIPALKTDEDPLSNVLLYKHNISNIYNFKEFLSGSKDVLMAVYKNRNFPVKEFLRRESGEEKRFSFKTVVGYEPLHGIYNPEVGNEIVFNFMRDSTQLKVCVNYNNQIFQEDFVERIIEQLFLFYQSTLGNLEISLLDVDIFTDKDKNIYQCLNAKKKLLETKNLVQLFEEVVKKYPQHYALKSKTGNLTFSQLNALSNRIAHGLLNFGGGNNRVGIFLDNSLDMVIALLATLKAGCAYVPIDPTYPEERIQYILQDSGVKTILTESDFVLKLPEGAVNVLLVGEIMNNVSYEDDLGLCTSKDDLAYIIYTSGTTGNPKGVMVNHESIANTIQWRIEEYGFTIQDVVIQLFSFAFDGFLTSFFTPLLSGSMTILPTSQEAKDPLILRNYIQQEKVTHFNCVPSLYYAFLGFVEPTSGDSLKSVSLAGEPLTSYIVKESERLLPHVEIVNEYGPTEASVAATFKRNIHSKEPITVGSSITNAEIYIIGYDGKVQVAGAIGEIVIGGKGVARGYLNRDALTKERFVAHPFRPNEIVYCSGDLGRVLANGEIDYLGRMDQQVKIRGYRVELGEIETQLLSHPFVNEAVVVDQENENGEKSLCAYVVPQCMLESDELDEYLKERIPSYMVPSFYMSLDYIPLTPNGKVDRKALPMPTGIISLRQGYVEPVTDLERSLVKIWERVLGITHIGTEDNFFKLGGHSLKAATLIQHLYRDLNLEVSIQKTFEYPTIKEFAKSLRVQEKKIFSNLVPVEKKEVYELSSAQKRLFLIHELDSANTSYNMPGVLRISGELDKSQFASALKQLIQRHESLRTSFEWVEDKLIQRIHPEVQLLITYEEGDEKQKEQIIQSFIKPFDLKKAPLLRVKLVQFGPEEYLLLFDMHHIISDGVSMGVFVKEFSQLYQGEALPSLRLQYKDYSDWQNSFFKSEKFKEQEEYWKKQFLDDVPVLELPTDYPRHSKMGGEGDRISFDLNSTLLGQLRNVATETDTTLYMLLFAAYNVLLHKYTGQEDIVVGSPVAGRSHADLDGIIGMFVNTLPMRNYPNKDKFFKDFLTEVKYSMLNALDNQDYPFEKIVEMKGAHTSINRNPIFDTIFVMLNEESKSLDLHDVTISPVNFKSGTTQFDLAVYISQSDNGLTISIDYGTDVFNEGTIENFKENFKTLLNEIANFPEKKIEELDILSQKEKDTILNIFNSPNDSGNYFNSLNKWLEYQAETNPNQVAIQFDGSSLTFGELNKKANQISRLLIERGVQKNDIVGIFLDRSFEMLTGIMGILKAGAAYLPISSSFPDDRIKFMLEDSCVKIVLTNHNNGIKNSFNGLIIDLSNNIGGEIENLDIQVDPSDLAYVIYTSGSTGHPKGVMIEHKSVINRIQWMHDEYPIGKKDVILQKTPFTFDVSVWELFWWMLSGSQLHLLQPGDEKFPNRIVDEIYEGQVTTMHFVPSMLGSFLFYLENNKEEISKLSSLKWVFVSGEALKKSHINKFYSIMKGFHVSLINLYGPTEATVDVSYFNCENNQTSYCNVPIGKPIRNIQLYILDEKTSLQPIGVKGEICISGVGVARGYLNRDELNKEKFISNPFKEGQVIYRTGDLGRWLEDGNIEYLGRMDNQVKIRGYRMELGEIESFLASIETIKDCVVIDRENDAGDKYLCAYIVGEKNINLTFIREQLSRKIPSYMIPSYFVQLESLPLNANGKADRKALPTPKQTRILSDDTPKEANKREKSLIAIWEENLEIDAINVTDNFFELGGDSLKAIRTVSAINNRMFGNFKVSDLYKYPTIREMARVFDNQEVDSLGISLLEIKEKLSVLKKNVLEQNPLLTNMVQDVYPMSDIELGMTYHSLASPGEAVYHDQFVYQMKDEQFNIDFLHQALAHMTNKHEILRTYFDMENYKEPIQIVLKKSNLDIEYESLVELTPEKQEEYIKLALERDKGLPFSLTKAPLWRMRVYNLGEGFICLTWVFHHAIMDGWSMASFFTELSNTYFRLKIEPSFVPEILKSSYKDYILEQLSLKNNEKLKNYWKNELKGFKTIELPFTQNNVTNEYKLVRKLDANLLAGISEVAKYMQTDLKTISFAAYILALYFSTNERDLTTGLVENNRPISEDSDKILGCFLNTIPVRIMIDQGITLKELVQKVKGKLIELKEFGRISLREIRKLVSLDEAAKGDIFKSIFNFVDFHIYNNVENASSIQEKIFVDSYEKTNTPLDISISTTLDAFEIQATFDERQITQGLVEDVVDYIERILYVMSEDINKTVSRSLILNLSESDYKYTITNNDICNLYDEFKCSDFYNAVSTVLSQQDSSLDLFIMDENEVLPKGIKGEIVVAGISVDMVSSTGLELKDGQFIRHPFEPGEMVYRTGDLGRLLSNKDIEYLGRIDEQIKIRGYQIDPREIKEYILSYPNITEALVMAKKEDGKNDLCAYIVSKHSHKEFIELRNYLLKRVPSYMVPTIYFKIDQIPINLNGEIDENILRLQAEYIVMEQEYVKPETLIEKSLVEIWQEVLGSLRIGITENFFELGGDSISSISLISTINKKMNAKLQFKDIYTHSTIREISKIIEEQRLRNVKTDLLEEEKQALSTLKYDVFREHKELVMEVEDLYSISDIQLSMIYQSMATAGNAVYHDQFVYQIEDLNFEMDILQVALKLMVRKHEILRTSFNLNTFKQPIQLILRDIDLDIKLSDLTNLTRSNQEDYIKKALEQDREFPFVFEKAPLWRMRVYSLDEVNICITWSFHHAIMDGWSVASFFTELSNIYFKLKENKKYKPQLLKGKYKDYILEQLSLKNDKDFPDYWKGELKGYKLLEFPFTQITDGQDYQIVEKIDLNIMERLSRVTKEMKIELKTLSFAAYICSLYYLTGEKDVTVGLVENNRPICEDGDKILGCFLNTLPLRLEINRGITLEELVRNVQAKFLESKKYGRISLREIRNILDDEEGFKGEIFNSIFNFIDFHIYNRSSIKESSSDDLGINNYEKNEFPLEFIFSNTLGDPYIQVKSNESFISKTNLNIFVNQFMVILDKISKISLGEQHKVDWALQSKYFKELVLNSFNDTDRVFNNSFSIQERFKQKVKESPNEIAVEFKDIGLSYKEIDLKSDIIAHILKVEHKVTPNMFIGVLMDRSENMIVTLLGILKAGAAFLPIDSQLPVKRIKYLISDSQVKVIMTENKFTSLLEGFNGVYLFVQDVLSNPVTVKYELRENEYSLEDLAYMIYTSGTTGNPKGVMVTQRNVLNFFDAMNEKLPITSNEAILAVTSMSFDISILELLWTLLRGVRTVIRPSLEVDYDYNQYEHYGITLFQTTPSRLKILLSDPESEGFLRNLKTLLVGGEMLSRSLIKELKSVTEARIINMYGPTETTIWSCTYTIDATDNNFIGKPIANTQVYILDDDFHPVPVGVAGHIYIGGSGVTNGYHNQKGLTNRKFIINPFEKDSIIYNTGDLGLFTEDGNIKFMGRADSQVKLRGYRIELEEIEKTIDSFDDIIQSKVLIKENEIVAYYMKSREFSLQELRDFVMQALPTYMLPSAFLEIESFPLTPNGKIDSMNLTERTIVENCRVDYYTSPQNDMQMELVNLWKEVLVANKIGINDNFFEIGGNSLKAVSVVAQINQKFNATISLITLYHYPTIEMLSQFLSEAEVTLKDGAICLQEGTTDVRPIFLIHPHGGSITHYKDLINNLGYKEKTIFGIQAFGFDTDKEPSSSIKLLVDQYIEEILSIQPEGPYQVAGWSLGGTIAFEITKELEAQGKRVEYLGLLDTHTQYYVNVNQVHLETVIQRIGTKIGLSLEELKKKTKEEKIQLIINQGVKFGYFNGSESVGEIRKKLELMRSHEEIMSRYVLTGKVNVDISLYRVSELAEDLRFLVKEDDWRSFSYGQVIEEKIDGNHENMMYLPYVKKLAHLMKEHLKDIDKKEVLNF</sequence>
<dbReference type="Gene3D" id="3.30.559.10">
    <property type="entry name" value="Chloramphenicol acetyltransferase-like domain"/>
    <property type="match status" value="3"/>
</dbReference>
<evidence type="ECO:0000256" key="7">
    <source>
        <dbReference type="ARBA" id="ARBA00023194"/>
    </source>
</evidence>
<dbReference type="FunFam" id="2.30.38.10:FF:000001">
    <property type="entry name" value="Non-ribosomal peptide synthetase PvdI"/>
    <property type="match status" value="1"/>
</dbReference>
<dbReference type="Gene3D" id="3.40.50.980">
    <property type="match status" value="4"/>
</dbReference>
<dbReference type="RefSeq" id="WP_150158715.1">
    <property type="nucleotide sequence ID" value="NZ_QSMZ01000020.1"/>
</dbReference>
<dbReference type="InterPro" id="IPR042099">
    <property type="entry name" value="ANL_N_sf"/>
</dbReference>
<keyword evidence="5" id="KW-0547">Nucleotide-binding</keyword>
<dbReference type="FunFam" id="3.30.300.30:FF:000010">
    <property type="entry name" value="Enterobactin synthetase component F"/>
    <property type="match status" value="2"/>
</dbReference>
<protein>
    <submittedName>
        <fullName evidence="9">Amino acid adenylation domain-containing protein</fullName>
    </submittedName>
</protein>
<dbReference type="SUPFAM" id="SSF53474">
    <property type="entry name" value="alpha/beta-Hydrolases"/>
    <property type="match status" value="1"/>
</dbReference>
<dbReference type="Pfam" id="PF00975">
    <property type="entry name" value="Thioesterase"/>
    <property type="match status" value="1"/>
</dbReference>
<keyword evidence="6" id="KW-0067">ATP-binding</keyword>
<dbReference type="GO" id="GO:0005737">
    <property type="term" value="C:cytoplasm"/>
    <property type="evidence" value="ECO:0007669"/>
    <property type="project" value="TreeGrafter"/>
</dbReference>
<keyword evidence="3" id="KW-0596">Phosphopantetheine</keyword>
<dbReference type="NCBIfam" id="NF003417">
    <property type="entry name" value="PRK04813.1"/>
    <property type="match status" value="4"/>
</dbReference>
<evidence type="ECO:0000256" key="5">
    <source>
        <dbReference type="ARBA" id="ARBA00022741"/>
    </source>
</evidence>
<dbReference type="InterPro" id="IPR009081">
    <property type="entry name" value="PP-bd_ACP"/>
</dbReference>
<dbReference type="GO" id="GO:0044550">
    <property type="term" value="P:secondary metabolite biosynthetic process"/>
    <property type="evidence" value="ECO:0007669"/>
    <property type="project" value="UniProtKB-ARBA"/>
</dbReference>
<gene>
    <name evidence="9" type="ORF">DX932_20765</name>
</gene>
<dbReference type="PROSITE" id="PS50075">
    <property type="entry name" value="CARRIER"/>
    <property type="match status" value="4"/>
</dbReference>
<evidence type="ECO:0000256" key="3">
    <source>
        <dbReference type="ARBA" id="ARBA00022450"/>
    </source>
</evidence>
<comment type="similarity">
    <text evidence="2">Belongs to the ATP-dependent AMP-binding enzyme family.</text>
</comment>
<dbReference type="FunFam" id="1.10.1200.10:FF:000005">
    <property type="entry name" value="Nonribosomal peptide synthetase 1"/>
    <property type="match status" value="2"/>
</dbReference>
<feature type="domain" description="Carrier" evidence="8">
    <location>
        <begin position="3638"/>
        <end position="3713"/>
    </location>
</feature>
<dbReference type="Gene3D" id="2.30.38.10">
    <property type="entry name" value="Luciferase, Domain 3"/>
    <property type="match status" value="3"/>
</dbReference>
<dbReference type="CDD" id="cd19531">
    <property type="entry name" value="LCL_NRPS-like"/>
    <property type="match status" value="1"/>
</dbReference>
<dbReference type="FunFam" id="3.40.50.980:FF:000002">
    <property type="entry name" value="Enterobactin synthetase component F"/>
    <property type="match status" value="1"/>
</dbReference>
<dbReference type="GO" id="GO:0017000">
    <property type="term" value="P:antibiotic biosynthetic process"/>
    <property type="evidence" value="ECO:0007669"/>
    <property type="project" value="UniProtKB-KW"/>
</dbReference>
<feature type="domain" description="Carrier" evidence="8">
    <location>
        <begin position="1804"/>
        <end position="1879"/>
    </location>
</feature>
<dbReference type="GO" id="GO:0003824">
    <property type="term" value="F:catalytic activity"/>
    <property type="evidence" value="ECO:0007669"/>
    <property type="project" value="InterPro"/>
</dbReference>
<feature type="domain" description="Carrier" evidence="8">
    <location>
        <begin position="760"/>
        <end position="835"/>
    </location>
</feature>
<feature type="domain" description="Carrier" evidence="8">
    <location>
        <begin position="2572"/>
        <end position="2647"/>
    </location>
</feature>
<dbReference type="InterPro" id="IPR045851">
    <property type="entry name" value="AMP-bd_C_sf"/>
</dbReference>
<dbReference type="FunFam" id="3.40.50.980:FF:000001">
    <property type="entry name" value="Non-ribosomal peptide synthetase"/>
    <property type="match status" value="3"/>
</dbReference>
<dbReference type="SMART" id="SM00823">
    <property type="entry name" value="PKS_PP"/>
    <property type="match status" value="4"/>
</dbReference>
<dbReference type="Pfam" id="PF00501">
    <property type="entry name" value="AMP-binding"/>
    <property type="match status" value="3"/>
</dbReference>
<dbReference type="FunFam" id="3.40.50.12780:FF:000012">
    <property type="entry name" value="Non-ribosomal peptide synthetase"/>
    <property type="match status" value="1"/>
</dbReference>
<comment type="caution">
    <text evidence="9">The sequence shown here is derived from an EMBL/GenBank/DDBJ whole genome shotgun (WGS) entry which is preliminary data.</text>
</comment>
<evidence type="ECO:0000259" key="8">
    <source>
        <dbReference type="PROSITE" id="PS50075"/>
    </source>
</evidence>
<proteinExistence type="inferred from homology"/>
<dbReference type="InterPro" id="IPR001031">
    <property type="entry name" value="Thioesterase"/>
</dbReference>
<dbReference type="InterPro" id="IPR001242">
    <property type="entry name" value="Condensation_dom"/>
</dbReference>
<evidence type="ECO:0000256" key="6">
    <source>
        <dbReference type="ARBA" id="ARBA00022840"/>
    </source>
</evidence>
<dbReference type="SUPFAM" id="SSF47336">
    <property type="entry name" value="ACP-like"/>
    <property type="match status" value="4"/>
</dbReference>
<dbReference type="Gene3D" id="3.30.559.30">
    <property type="entry name" value="Nonribosomal peptide synthetase, condensation domain"/>
    <property type="match status" value="4"/>
</dbReference>
<dbReference type="Gene3D" id="1.10.1200.10">
    <property type="entry name" value="ACP-like"/>
    <property type="match status" value="4"/>
</dbReference>
<evidence type="ECO:0000256" key="4">
    <source>
        <dbReference type="ARBA" id="ARBA00022553"/>
    </source>
</evidence>
<dbReference type="Pfam" id="PF00668">
    <property type="entry name" value="Condensation"/>
    <property type="match status" value="4"/>
</dbReference>
<dbReference type="CDD" id="cd05930">
    <property type="entry name" value="A_NRPS"/>
    <property type="match status" value="3"/>
</dbReference>
<dbReference type="InterPro" id="IPR006162">
    <property type="entry name" value="Ppantetheine_attach_site"/>
</dbReference>
<evidence type="ECO:0000256" key="1">
    <source>
        <dbReference type="ARBA" id="ARBA00001957"/>
    </source>
</evidence>
<reference evidence="9 10" key="1">
    <citation type="submission" date="2018-08" db="EMBL/GenBank/DDBJ databases">
        <title>Bacillus phenotypic plasticity.</title>
        <authorList>
            <person name="Hurtado E."/>
        </authorList>
    </citation>
    <scope>NUCLEOTIDE SEQUENCE [LARGE SCALE GENOMIC DNA]</scope>
    <source>
        <strain evidence="9 10">111b</strain>
    </source>
</reference>
<dbReference type="InterPro" id="IPR036736">
    <property type="entry name" value="ACP-like_sf"/>
</dbReference>
<dbReference type="NCBIfam" id="TIGR01733">
    <property type="entry name" value="AA-adenyl-dom"/>
    <property type="match status" value="3"/>
</dbReference>
<dbReference type="Pfam" id="PF13193">
    <property type="entry name" value="AMP-binding_C"/>
    <property type="match status" value="2"/>
</dbReference>
<keyword evidence="7" id="KW-0045">Antibiotic biosynthesis</keyword>
<dbReference type="SUPFAM" id="SSF52777">
    <property type="entry name" value="CoA-dependent acyltransferases"/>
    <property type="match status" value="7"/>
</dbReference>
<dbReference type="GO" id="GO:0043041">
    <property type="term" value="P:amino acid activation for nonribosomal peptide biosynthetic process"/>
    <property type="evidence" value="ECO:0007669"/>
    <property type="project" value="TreeGrafter"/>
</dbReference>
<accession>A0A9W7UQB4</accession>
<dbReference type="Gene3D" id="3.40.50.12780">
    <property type="entry name" value="N-terminal domain of ligase-like"/>
    <property type="match status" value="1"/>
</dbReference>
<evidence type="ECO:0000256" key="2">
    <source>
        <dbReference type="ARBA" id="ARBA00006432"/>
    </source>
</evidence>
<dbReference type="EMBL" id="QSMZ01000020">
    <property type="protein sequence ID" value="KAA6459459.1"/>
    <property type="molecule type" value="Genomic_DNA"/>
</dbReference>
<organism evidence="9 10">
    <name type="scientific">Bacillus cereus</name>
    <dbReference type="NCBI Taxonomy" id="1396"/>
    <lineage>
        <taxon>Bacteria</taxon>
        <taxon>Bacillati</taxon>
        <taxon>Bacillota</taxon>
        <taxon>Bacilli</taxon>
        <taxon>Bacillales</taxon>
        <taxon>Bacillaceae</taxon>
        <taxon>Bacillus</taxon>
        <taxon>Bacillus cereus group</taxon>
    </lineage>
</organism>
<name>A0A9W7UQB4_BACCE</name>
<dbReference type="PANTHER" id="PTHR45527:SF1">
    <property type="entry name" value="FATTY ACID SYNTHASE"/>
    <property type="match status" value="1"/>
</dbReference>
<dbReference type="InterPro" id="IPR025110">
    <property type="entry name" value="AMP-bd_C"/>
</dbReference>
<keyword evidence="4" id="KW-0597">Phosphoprotein</keyword>
<dbReference type="Pfam" id="PF00550">
    <property type="entry name" value="PP-binding"/>
    <property type="match status" value="4"/>
</dbReference>
<dbReference type="InterPro" id="IPR020845">
    <property type="entry name" value="AMP-binding_CS"/>
</dbReference>
<dbReference type="Gene3D" id="3.40.50.1820">
    <property type="entry name" value="alpha/beta hydrolase"/>
    <property type="match status" value="1"/>
</dbReference>
<dbReference type="PROSITE" id="PS00012">
    <property type="entry name" value="PHOSPHOPANTETHEINE"/>
    <property type="match status" value="2"/>
</dbReference>
<dbReference type="Gene3D" id="3.30.300.30">
    <property type="match status" value="4"/>
</dbReference>
<evidence type="ECO:0000313" key="9">
    <source>
        <dbReference type="EMBL" id="KAA6459459.1"/>
    </source>
</evidence>
<dbReference type="GO" id="GO:0008610">
    <property type="term" value="P:lipid biosynthetic process"/>
    <property type="evidence" value="ECO:0007669"/>
    <property type="project" value="UniProtKB-ARBA"/>
</dbReference>
<dbReference type="SUPFAM" id="SSF56801">
    <property type="entry name" value="Acetyl-CoA synthetase-like"/>
    <property type="match status" value="4"/>
</dbReference>
<dbReference type="Proteomes" id="UP000323321">
    <property type="component" value="Unassembled WGS sequence"/>
</dbReference>
<dbReference type="PANTHER" id="PTHR45527">
    <property type="entry name" value="NONRIBOSOMAL PEPTIDE SYNTHETASE"/>
    <property type="match status" value="1"/>
</dbReference>
<dbReference type="GO" id="GO:0005524">
    <property type="term" value="F:ATP binding"/>
    <property type="evidence" value="ECO:0007669"/>
    <property type="project" value="UniProtKB-KW"/>
</dbReference>
<dbReference type="InterPro" id="IPR023213">
    <property type="entry name" value="CAT-like_dom_sf"/>
</dbReference>
<dbReference type="InterPro" id="IPR029058">
    <property type="entry name" value="AB_hydrolase_fold"/>
</dbReference>
<evidence type="ECO:0000313" key="10">
    <source>
        <dbReference type="Proteomes" id="UP000323321"/>
    </source>
</evidence>
<dbReference type="InterPro" id="IPR010071">
    <property type="entry name" value="AA_adenyl_dom"/>
</dbReference>
<dbReference type="GO" id="GO:0031177">
    <property type="term" value="F:phosphopantetheine binding"/>
    <property type="evidence" value="ECO:0007669"/>
    <property type="project" value="InterPro"/>
</dbReference>
<dbReference type="InterPro" id="IPR000873">
    <property type="entry name" value="AMP-dep_synth/lig_dom"/>
</dbReference>